<keyword evidence="2" id="KW-1185">Reference proteome</keyword>
<dbReference type="AlphaFoldDB" id="A0A1R1MLM0"/>
<dbReference type="PANTHER" id="PTHR30348">
    <property type="entry name" value="UNCHARACTERIZED PROTEIN YECE"/>
    <property type="match status" value="1"/>
</dbReference>
<proteinExistence type="predicted"/>
<dbReference type="EMBL" id="MOEN01000010">
    <property type="protein sequence ID" value="OMH40687.1"/>
    <property type="molecule type" value="Genomic_DNA"/>
</dbReference>
<dbReference type="Pfam" id="PF01904">
    <property type="entry name" value="DUF72"/>
    <property type="match status" value="1"/>
</dbReference>
<gene>
    <name evidence="1" type="ORF">BLW93_03675</name>
</gene>
<dbReference type="SUPFAM" id="SSF117396">
    <property type="entry name" value="TM1631-like"/>
    <property type="match status" value="1"/>
</dbReference>
<evidence type="ECO:0000313" key="2">
    <source>
        <dbReference type="Proteomes" id="UP000187408"/>
    </source>
</evidence>
<evidence type="ECO:0008006" key="3">
    <source>
        <dbReference type="Google" id="ProtNLM"/>
    </source>
</evidence>
<comment type="caution">
    <text evidence="1">The sequence shown here is derived from an EMBL/GenBank/DDBJ whole genome shotgun (WGS) entry which is preliminary data.</text>
</comment>
<dbReference type="Gene3D" id="3.20.20.410">
    <property type="entry name" value="Protein of unknown function UPF0759"/>
    <property type="match status" value="1"/>
</dbReference>
<organism evidence="1 2">
    <name type="scientific">Desulfurobacterium indicum</name>
    <dbReference type="NCBI Taxonomy" id="1914305"/>
    <lineage>
        <taxon>Bacteria</taxon>
        <taxon>Pseudomonadati</taxon>
        <taxon>Aquificota</taxon>
        <taxon>Aquificia</taxon>
        <taxon>Desulfurobacteriales</taxon>
        <taxon>Desulfurobacteriaceae</taxon>
        <taxon>Desulfurobacterium</taxon>
    </lineage>
</organism>
<dbReference type="InterPro" id="IPR036520">
    <property type="entry name" value="UPF0759_sf"/>
</dbReference>
<dbReference type="OrthoDB" id="9780310at2"/>
<accession>A0A1R1MLM0</accession>
<dbReference type="RefSeq" id="WP_076712765.1">
    <property type="nucleotide sequence ID" value="NZ_MOEN01000010.1"/>
</dbReference>
<dbReference type="Proteomes" id="UP000187408">
    <property type="component" value="Unassembled WGS sequence"/>
</dbReference>
<dbReference type="PANTHER" id="PTHR30348:SF4">
    <property type="entry name" value="DUF72 DOMAIN-CONTAINING PROTEIN"/>
    <property type="match status" value="1"/>
</dbReference>
<dbReference type="InterPro" id="IPR002763">
    <property type="entry name" value="DUF72"/>
</dbReference>
<reference evidence="1 2" key="1">
    <citation type="submission" date="2016-10" db="EMBL/GenBank/DDBJ databases">
        <title>Genome sequence of a sulfur-reducing bacterium Desulfurobacterium indicum K6013.</title>
        <authorList>
            <person name="Cao J."/>
            <person name="Shao Z."/>
            <person name="Alain K."/>
            <person name="Jebbar M."/>
        </authorList>
    </citation>
    <scope>NUCLEOTIDE SEQUENCE [LARGE SCALE GENOMIC DNA]</scope>
    <source>
        <strain evidence="1 2">K6013</strain>
    </source>
</reference>
<evidence type="ECO:0000313" key="1">
    <source>
        <dbReference type="EMBL" id="OMH40687.1"/>
    </source>
</evidence>
<name>A0A1R1MLM0_9BACT</name>
<protein>
    <recommendedName>
        <fullName evidence="3">Histidine kinase</fullName>
    </recommendedName>
</protein>
<dbReference type="STRING" id="1914305.BLW93_03675"/>
<sequence>MLIIGTSGFMYREWKNVFYPEGFPMSSWLSYYSRIFNGVEINSTFYRLPAKSSLRNYTKADLTFVFKLFRGITHYGHLEEKNIKPFLETKEILKEKLFGFLAQFPASFKPTEKSKDFIMKILDTFKEIPIVFELRAKEWENEKNFFKNNNLPVCFSDFPTSLNWFNGGNATEEIAYFRFHGREKLYDYCYSNEELKEFAEKIKSVESKTKLCFFNNTAKGYAPKNALKLKELLKD</sequence>